<evidence type="ECO:0000313" key="3">
    <source>
        <dbReference type="Proteomes" id="UP000029665"/>
    </source>
</evidence>
<feature type="region of interest" description="Disordered" evidence="1">
    <location>
        <begin position="1"/>
        <end position="146"/>
    </location>
</feature>
<feature type="compositionally biased region" description="Pro residues" evidence="1">
    <location>
        <begin position="136"/>
        <end position="146"/>
    </location>
</feature>
<evidence type="ECO:0000313" key="2">
    <source>
        <dbReference type="EMBL" id="CDO78270.1"/>
    </source>
</evidence>
<proteinExistence type="predicted"/>
<comment type="caution">
    <text evidence="2">The sequence shown here is derived from an EMBL/GenBank/DDBJ whole genome shotgun (WGS) entry which is preliminary data.</text>
</comment>
<organism evidence="2 3">
    <name type="scientific">Pycnoporus cinnabarinus</name>
    <name type="common">Cinnabar-red polypore</name>
    <name type="synonym">Trametes cinnabarina</name>
    <dbReference type="NCBI Taxonomy" id="5643"/>
    <lineage>
        <taxon>Eukaryota</taxon>
        <taxon>Fungi</taxon>
        <taxon>Dikarya</taxon>
        <taxon>Basidiomycota</taxon>
        <taxon>Agaricomycotina</taxon>
        <taxon>Agaricomycetes</taxon>
        <taxon>Polyporales</taxon>
        <taxon>Polyporaceae</taxon>
        <taxon>Trametes</taxon>
    </lineage>
</organism>
<dbReference type="AlphaFoldDB" id="A0A060SV65"/>
<dbReference type="Proteomes" id="UP000029665">
    <property type="component" value="Unassembled WGS sequence"/>
</dbReference>
<keyword evidence="3" id="KW-1185">Reference proteome</keyword>
<reference evidence="2" key="1">
    <citation type="submission" date="2014-01" db="EMBL/GenBank/DDBJ databases">
        <title>The genome of the white-rot fungus Pycnoporus cinnabarinus: a basidiomycete model with a versatile arsenal for lignocellulosic biomass breakdown.</title>
        <authorList>
            <person name="Levasseur A."/>
            <person name="Lomascolo A."/>
            <person name="Ruiz-Duenas F.J."/>
            <person name="Uzan E."/>
            <person name="Piumi F."/>
            <person name="Kues U."/>
            <person name="Ram A.F.J."/>
            <person name="Murat C."/>
            <person name="Haon M."/>
            <person name="Benoit I."/>
            <person name="Arfi Y."/>
            <person name="Chevret D."/>
            <person name="Drula E."/>
            <person name="Kwon M.J."/>
            <person name="Gouret P."/>
            <person name="Lesage-Meessen L."/>
            <person name="Lombard V."/>
            <person name="Mariette J."/>
            <person name="Noirot C."/>
            <person name="Park J."/>
            <person name="Patyshakuliyeva A."/>
            <person name="Wieneger R.A.B."/>
            <person name="Wosten H.A.B."/>
            <person name="Martin F."/>
            <person name="Coutinho P.M."/>
            <person name="de Vries R."/>
            <person name="Martinez A.T."/>
            <person name="Klopp C."/>
            <person name="Pontarotti P."/>
            <person name="Henrissat B."/>
            <person name="Record E."/>
        </authorList>
    </citation>
    <scope>NUCLEOTIDE SEQUENCE [LARGE SCALE GENOMIC DNA]</scope>
    <source>
        <strain evidence="2">BRFM137</strain>
    </source>
</reference>
<accession>A0A060SV65</accession>
<dbReference type="HOGENOM" id="CLU_1781968_0_0_1"/>
<dbReference type="EMBL" id="CCBP010000772">
    <property type="protein sequence ID" value="CDO78270.1"/>
    <property type="molecule type" value="Genomic_DNA"/>
</dbReference>
<gene>
    <name evidence="2" type="ORF">BN946_scf184580.g2</name>
</gene>
<feature type="non-terminal residue" evidence="2">
    <location>
        <position position="1"/>
    </location>
</feature>
<name>A0A060SV65_PYCCI</name>
<evidence type="ECO:0000256" key="1">
    <source>
        <dbReference type="SAM" id="MobiDB-lite"/>
    </source>
</evidence>
<sequence>RPSQSQAQRIASPPRLHFDRPPRPRRRRPRIATYFQPPSGAPPVPSVPATQPAYADPFLDPIAAMPNPYERSGTQSGTRAGHAAEPTDATFYTATGSDGGVHSRDVSEDSPYAVSAYDSGSNVARSGAGAGALGHGPPPAYSAAPP</sequence>
<protein>
    <submittedName>
        <fullName evidence="2">Uncharacterized protein</fullName>
    </submittedName>
</protein>